<reference evidence="1 2" key="1">
    <citation type="submission" date="2020-02" db="EMBL/GenBank/DDBJ databases">
        <authorList>
            <person name="Zheng R.K."/>
            <person name="Sun C.M."/>
        </authorList>
    </citation>
    <scope>NUCLEOTIDE SEQUENCE [LARGE SCALE GENOMIC DNA]</scope>
    <source>
        <strain evidence="2">rifampicinis</strain>
    </source>
</reference>
<name>A0A7S8EB05_9CHLR</name>
<evidence type="ECO:0000313" key="1">
    <source>
        <dbReference type="EMBL" id="QPC83498.1"/>
    </source>
</evidence>
<dbReference type="KEGG" id="pmet:G4Y79_03700"/>
<dbReference type="Proteomes" id="UP000594468">
    <property type="component" value="Chromosome"/>
</dbReference>
<gene>
    <name evidence="1" type="ORF">G4Y79_03700</name>
</gene>
<sequence>MSWTAPKTWVNDEPLTAADLNAQVSNNVDYLSQLLNSYTLLRDEKTGGVNGGTFTAGGWRTRDINVKIGDAMGNVTLGSNQFTLAAGTYFLHASAPAAAVDRHKINLYNLTDNYAFRVGDNAYASSVYDAQTNARLSTFLTITAPKVIELQHYAQTTCATYGFGRTVAYGTEVYTSIEIWRLK</sequence>
<dbReference type="EMBL" id="CP062983">
    <property type="protein sequence ID" value="QPC83498.1"/>
    <property type="molecule type" value="Genomic_DNA"/>
</dbReference>
<accession>A0A7S8EB05</accession>
<evidence type="ECO:0000313" key="2">
    <source>
        <dbReference type="Proteomes" id="UP000594468"/>
    </source>
</evidence>
<dbReference type="AlphaFoldDB" id="A0A7S8EB05"/>
<protein>
    <submittedName>
        <fullName evidence="1">Uncharacterized protein</fullName>
    </submittedName>
</protein>
<proteinExistence type="predicted"/>
<dbReference type="RefSeq" id="WP_195171565.1">
    <property type="nucleotide sequence ID" value="NZ_CP062983.1"/>
</dbReference>
<keyword evidence="2" id="KW-1185">Reference proteome</keyword>
<organism evidence="1 2">
    <name type="scientific">Phototrophicus methaneseepsis</name>
    <dbReference type="NCBI Taxonomy" id="2710758"/>
    <lineage>
        <taxon>Bacteria</taxon>
        <taxon>Bacillati</taxon>
        <taxon>Chloroflexota</taxon>
        <taxon>Candidatus Thermofontia</taxon>
        <taxon>Phototrophicales</taxon>
        <taxon>Phototrophicaceae</taxon>
        <taxon>Phototrophicus</taxon>
    </lineage>
</organism>